<reference evidence="2 3" key="1">
    <citation type="submission" date="2018-11" db="EMBL/GenBank/DDBJ databases">
        <title>Genomic Encyclopedia of Type Strains, Phase IV (KMG-IV): sequencing the most valuable type-strain genomes for metagenomic binning, comparative biology and taxonomic classification.</title>
        <authorList>
            <person name="Goeker M."/>
        </authorList>
    </citation>
    <scope>NUCLEOTIDE SEQUENCE [LARGE SCALE GENOMIC DNA]</scope>
    <source>
        <strain evidence="2 3">DSM 25623</strain>
    </source>
</reference>
<feature type="domain" description="Mor transcription activator" evidence="1">
    <location>
        <begin position="43"/>
        <end position="148"/>
    </location>
</feature>
<gene>
    <name evidence="2" type="ORF">EDC50_1031</name>
</gene>
<name>A0A3N4VPM1_9GAMM</name>
<dbReference type="SUPFAM" id="SSF46689">
    <property type="entry name" value="Homeodomain-like"/>
    <property type="match status" value="1"/>
</dbReference>
<keyword evidence="3" id="KW-1185">Reference proteome</keyword>
<evidence type="ECO:0000313" key="3">
    <source>
        <dbReference type="Proteomes" id="UP000269708"/>
    </source>
</evidence>
<dbReference type="PANTHER" id="PTHR37812">
    <property type="entry name" value="MU-LIKE PROPHAGE FLUMU PROTEIN C"/>
    <property type="match status" value="1"/>
</dbReference>
<dbReference type="Gene3D" id="1.10.10.60">
    <property type="entry name" value="Homeodomain-like"/>
    <property type="match status" value="1"/>
</dbReference>
<evidence type="ECO:0000259" key="1">
    <source>
        <dbReference type="Pfam" id="PF08765"/>
    </source>
</evidence>
<accession>A0A3N4VPM1</accession>
<dbReference type="InterPro" id="IPR009057">
    <property type="entry name" value="Homeodomain-like_sf"/>
</dbReference>
<protein>
    <submittedName>
        <fullName evidence="2">Mor family transcriptional regulator</fullName>
    </submittedName>
</protein>
<dbReference type="Pfam" id="PF08765">
    <property type="entry name" value="Mor"/>
    <property type="match status" value="1"/>
</dbReference>
<dbReference type="InterPro" id="IPR052411">
    <property type="entry name" value="c-mor_Regulatory_Protein"/>
</dbReference>
<dbReference type="PANTHER" id="PTHR37812:SF1">
    <property type="entry name" value="MU-LIKE PROPHAGE FLUMU PROTEIN C"/>
    <property type="match status" value="1"/>
</dbReference>
<dbReference type="Proteomes" id="UP000269708">
    <property type="component" value="Unassembled WGS sequence"/>
</dbReference>
<dbReference type="EMBL" id="RKQN01000001">
    <property type="protein sequence ID" value="RPE81829.1"/>
    <property type="molecule type" value="Genomic_DNA"/>
</dbReference>
<sequence length="151" mass="17690">MRCGTREVRNRNVTEQLEMMPAQTESESLGLIGRDIGDVPEDRWAQALVDMVRVQEAVYLRQGRGEYEAFVLARDGVLALAEYFGARMWYLPRGDRLRTALRDAEIYRQAKRGNIRQLADEHRLSEQQVYRIIRQQRALHLNKIQGRLFDD</sequence>
<proteinExistence type="predicted"/>
<dbReference type="AlphaFoldDB" id="A0A3N4VPM1"/>
<evidence type="ECO:0000313" key="2">
    <source>
        <dbReference type="EMBL" id="RPE81829.1"/>
    </source>
</evidence>
<organism evidence="2 3">
    <name type="scientific">Vulcaniibacterium tengchongense</name>
    <dbReference type="NCBI Taxonomy" id="1273429"/>
    <lineage>
        <taxon>Bacteria</taxon>
        <taxon>Pseudomonadati</taxon>
        <taxon>Pseudomonadota</taxon>
        <taxon>Gammaproteobacteria</taxon>
        <taxon>Lysobacterales</taxon>
        <taxon>Lysobacteraceae</taxon>
        <taxon>Vulcaniibacterium</taxon>
    </lineage>
</organism>
<dbReference type="InterPro" id="IPR014875">
    <property type="entry name" value="Mor_transcription_activator"/>
</dbReference>
<comment type="caution">
    <text evidence="2">The sequence shown here is derived from an EMBL/GenBank/DDBJ whole genome shotgun (WGS) entry which is preliminary data.</text>
</comment>